<keyword evidence="3" id="KW-1185">Reference proteome</keyword>
<proteinExistence type="predicted"/>
<dbReference type="PROSITE" id="PS50181">
    <property type="entry name" value="FBOX"/>
    <property type="match status" value="1"/>
</dbReference>
<sequence>MAARTLPLEIFARVLQHIRVPELPLLCRLNKSYQRVAERKLYSNLVLGDANIAFHVCMALLRNDGVRGAYVKRFWFWVDVRRTVSRVQLPMHFWKTIQLALVTMTELKDLLIHDPIMTNTWILDPEELDDQHRFQLHHGKFRLVWDANLVAFLKTQTQLKYLMTLDATDITQVESMPAGYLQALETYEGPLLVAAELLRCPRVTHMRVAVDEEVSPLLAEFIEGAVTLDTPLRSLHFSMIPEQFLGQALEALTSEPKWCAGLKYLGVIPMPWVDHNIIHRHLLKLHNLQCIAFDVSHLEPAPIEVMQRTLTLEMHIYCPSLHRVVFWFGPQINLWIYHQQVWTSTGLHQFTHADDHLWLSV</sequence>
<name>A0A4V3XJ45_9APHY</name>
<dbReference type="EMBL" id="SGPM01000042">
    <property type="protein sequence ID" value="THH31613.1"/>
    <property type="molecule type" value="Genomic_DNA"/>
</dbReference>
<feature type="domain" description="F-box" evidence="1">
    <location>
        <begin position="1"/>
        <end position="45"/>
    </location>
</feature>
<protein>
    <recommendedName>
        <fullName evidence="1">F-box domain-containing protein</fullName>
    </recommendedName>
</protein>
<evidence type="ECO:0000313" key="3">
    <source>
        <dbReference type="Proteomes" id="UP000308730"/>
    </source>
</evidence>
<evidence type="ECO:0000259" key="1">
    <source>
        <dbReference type="PROSITE" id="PS50181"/>
    </source>
</evidence>
<evidence type="ECO:0000313" key="2">
    <source>
        <dbReference type="EMBL" id="THH31613.1"/>
    </source>
</evidence>
<dbReference type="InterPro" id="IPR001810">
    <property type="entry name" value="F-box_dom"/>
</dbReference>
<comment type="caution">
    <text evidence="2">The sequence shown here is derived from an EMBL/GenBank/DDBJ whole genome shotgun (WGS) entry which is preliminary data.</text>
</comment>
<accession>A0A4V3XJ45</accession>
<reference evidence="2 3" key="1">
    <citation type="submission" date="2019-02" db="EMBL/GenBank/DDBJ databases">
        <title>Genome sequencing of the rare red list fungi Antrodiella citrinella (Flaviporus citrinellus).</title>
        <authorList>
            <person name="Buettner E."/>
            <person name="Kellner H."/>
        </authorList>
    </citation>
    <scope>NUCLEOTIDE SEQUENCE [LARGE SCALE GENOMIC DNA]</scope>
    <source>
        <strain evidence="2 3">DSM 108506</strain>
    </source>
</reference>
<organism evidence="2 3">
    <name type="scientific">Antrodiella citrinella</name>
    <dbReference type="NCBI Taxonomy" id="2447956"/>
    <lineage>
        <taxon>Eukaryota</taxon>
        <taxon>Fungi</taxon>
        <taxon>Dikarya</taxon>
        <taxon>Basidiomycota</taxon>
        <taxon>Agaricomycotina</taxon>
        <taxon>Agaricomycetes</taxon>
        <taxon>Polyporales</taxon>
        <taxon>Steccherinaceae</taxon>
        <taxon>Antrodiella</taxon>
    </lineage>
</organism>
<dbReference type="Proteomes" id="UP000308730">
    <property type="component" value="Unassembled WGS sequence"/>
</dbReference>
<gene>
    <name evidence="2" type="ORF">EUX98_g2594</name>
</gene>
<dbReference type="OrthoDB" id="3250756at2759"/>
<dbReference type="AlphaFoldDB" id="A0A4V3XJ45"/>